<dbReference type="Proteomes" id="UP001174909">
    <property type="component" value="Unassembled WGS sequence"/>
</dbReference>
<comment type="caution">
    <text evidence="1">The sequence shown here is derived from an EMBL/GenBank/DDBJ whole genome shotgun (WGS) entry which is preliminary data.</text>
</comment>
<name>A0AA35REE1_GEOBA</name>
<organism evidence="1 2">
    <name type="scientific">Geodia barretti</name>
    <name type="common">Barrett's horny sponge</name>
    <dbReference type="NCBI Taxonomy" id="519541"/>
    <lineage>
        <taxon>Eukaryota</taxon>
        <taxon>Metazoa</taxon>
        <taxon>Porifera</taxon>
        <taxon>Demospongiae</taxon>
        <taxon>Heteroscleromorpha</taxon>
        <taxon>Tetractinellida</taxon>
        <taxon>Astrophorina</taxon>
        <taxon>Geodiidae</taxon>
        <taxon>Geodia</taxon>
    </lineage>
</organism>
<proteinExistence type="predicted"/>
<dbReference type="AlphaFoldDB" id="A0AA35REE1"/>
<keyword evidence="2" id="KW-1185">Reference proteome</keyword>
<evidence type="ECO:0000313" key="1">
    <source>
        <dbReference type="EMBL" id="CAI8009935.1"/>
    </source>
</evidence>
<protein>
    <submittedName>
        <fullName evidence="1">Uncharacterized protein</fullName>
    </submittedName>
</protein>
<evidence type="ECO:0000313" key="2">
    <source>
        <dbReference type="Proteomes" id="UP001174909"/>
    </source>
</evidence>
<gene>
    <name evidence="1" type="ORF">GBAR_LOCUS6606</name>
</gene>
<dbReference type="EMBL" id="CASHTH010000998">
    <property type="protein sequence ID" value="CAI8009935.1"/>
    <property type="molecule type" value="Genomic_DNA"/>
</dbReference>
<sequence>MTGFTAFLLEQGIEAQLPISLNETLGLLEETVPTFSHDGHGYVLAAVSRGQLGARWELAVKVTDPATSQAISDQPVGFVHAINAGPDATDFIIPPRTPDGGIDLDHFDAEGAFFGAFIFQMINALTERNLMELPGSMPRFS</sequence>
<reference evidence="1" key="1">
    <citation type="submission" date="2023-03" db="EMBL/GenBank/DDBJ databases">
        <authorList>
            <person name="Steffen K."/>
            <person name="Cardenas P."/>
        </authorList>
    </citation>
    <scope>NUCLEOTIDE SEQUENCE</scope>
</reference>
<accession>A0AA35REE1</accession>